<evidence type="ECO:0000256" key="2">
    <source>
        <dbReference type="SAM" id="Coils"/>
    </source>
</evidence>
<dbReference type="InterPro" id="IPR036533">
    <property type="entry name" value="BAG_dom_sf"/>
</dbReference>
<dbReference type="SUPFAM" id="SSF54236">
    <property type="entry name" value="Ubiquitin-like"/>
    <property type="match status" value="1"/>
</dbReference>
<dbReference type="Gene3D" id="3.10.20.90">
    <property type="entry name" value="Phosphatidylinositol 3-kinase Catalytic Subunit, Chain A, domain 1"/>
    <property type="match status" value="1"/>
</dbReference>
<feature type="region of interest" description="Disordered" evidence="3">
    <location>
        <begin position="1"/>
        <end position="24"/>
    </location>
</feature>
<sequence>MKSGRPQRGAGEVGSEKKERNEIDWEMRPCGMLVQRREEEEEGDAAGCDGAGGNGPPVKINVSYGSSQHEIFVPSPSTFGEMKHIVAKRIGLDPAEQRLLFRGKEQEDEEHLHLAGIKDNSKVVVLENPASKEKKLEQSQESEEVSRASEAVAGIRAEVDKLSKRVAELEVLVHDGTKVEEKKIVEPTELLMRQLLKLDGIEAQGEARVQRKAEVRRVQGLVDQLDSLKELQDPIESVNAWTYLVIQPLRAYRWKSTPQLSSSNMPIVSQVIFKNCKINIAVLTTMAMGWKVEWLLRLILTSAPGES</sequence>
<dbReference type="AlphaFoldDB" id="A0ABD3IRD8"/>
<dbReference type="SMART" id="SM00264">
    <property type="entry name" value="BAG"/>
    <property type="match status" value="1"/>
</dbReference>
<evidence type="ECO:0000313" key="6">
    <source>
        <dbReference type="EMBL" id="KAL3717017.1"/>
    </source>
</evidence>
<name>A0ABD3IRD8_EUCGL</name>
<feature type="region of interest" description="Disordered" evidence="3">
    <location>
        <begin position="36"/>
        <end position="57"/>
    </location>
</feature>
<evidence type="ECO:0000256" key="1">
    <source>
        <dbReference type="ARBA" id="ARBA00023186"/>
    </source>
</evidence>
<dbReference type="InterPro" id="IPR029071">
    <property type="entry name" value="Ubiquitin-like_domsf"/>
</dbReference>
<reference evidence="6 7" key="1">
    <citation type="submission" date="2024-11" db="EMBL/GenBank/DDBJ databases">
        <title>Chromosome-level genome assembly of Eucalyptus globulus Labill. provides insights into its genome evolution.</title>
        <authorList>
            <person name="Li X."/>
        </authorList>
    </citation>
    <scope>NUCLEOTIDE SEQUENCE [LARGE SCALE GENOMIC DNA]</scope>
    <source>
        <strain evidence="6">CL2024</strain>
        <tissue evidence="6">Fresh tender leaves</tissue>
    </source>
</reference>
<dbReference type="PANTHER" id="PTHR12329">
    <property type="entry name" value="BCL2-ASSOCIATED ATHANOGENE"/>
    <property type="match status" value="1"/>
</dbReference>
<dbReference type="PROSITE" id="PS50053">
    <property type="entry name" value="UBIQUITIN_2"/>
    <property type="match status" value="1"/>
</dbReference>
<dbReference type="Pfam" id="PF00240">
    <property type="entry name" value="ubiquitin"/>
    <property type="match status" value="1"/>
</dbReference>
<evidence type="ECO:0000259" key="5">
    <source>
        <dbReference type="PROSITE" id="PS51035"/>
    </source>
</evidence>
<keyword evidence="2" id="KW-0175">Coiled coil</keyword>
<feature type="domain" description="Ubiquitin-like" evidence="4">
    <location>
        <begin position="58"/>
        <end position="126"/>
    </location>
</feature>
<keyword evidence="7" id="KW-1185">Reference proteome</keyword>
<dbReference type="InterPro" id="IPR003103">
    <property type="entry name" value="BAG_domain"/>
</dbReference>
<gene>
    <name evidence="6" type="ORF">ACJRO7_008575</name>
</gene>
<dbReference type="EMBL" id="JBJKBG010000011">
    <property type="protein sequence ID" value="KAL3717017.1"/>
    <property type="molecule type" value="Genomic_DNA"/>
</dbReference>
<evidence type="ECO:0000256" key="3">
    <source>
        <dbReference type="SAM" id="MobiDB-lite"/>
    </source>
</evidence>
<protein>
    <recommendedName>
        <fullName evidence="8">BAG family molecular chaperone regulator 4</fullName>
    </recommendedName>
</protein>
<evidence type="ECO:0000259" key="4">
    <source>
        <dbReference type="PROSITE" id="PS50053"/>
    </source>
</evidence>
<feature type="domain" description="BAG" evidence="5">
    <location>
        <begin position="151"/>
        <end position="229"/>
    </location>
</feature>
<dbReference type="GO" id="GO:0005737">
    <property type="term" value="C:cytoplasm"/>
    <property type="evidence" value="ECO:0007669"/>
    <property type="project" value="UniProtKB-ARBA"/>
</dbReference>
<accession>A0ABD3IRD8</accession>
<feature type="compositionally biased region" description="Basic and acidic residues" evidence="3">
    <location>
        <begin position="14"/>
        <end position="24"/>
    </location>
</feature>
<comment type="caution">
    <text evidence="6">The sequence shown here is derived from an EMBL/GenBank/DDBJ whole genome shotgun (WGS) entry which is preliminary data.</text>
</comment>
<dbReference type="Gene3D" id="1.20.58.120">
    <property type="entry name" value="BAG domain"/>
    <property type="match status" value="1"/>
</dbReference>
<proteinExistence type="predicted"/>
<dbReference type="InterPro" id="IPR000626">
    <property type="entry name" value="Ubiquitin-like_dom"/>
</dbReference>
<dbReference type="InterPro" id="IPR039773">
    <property type="entry name" value="BAG_chaperone_regulator"/>
</dbReference>
<organism evidence="6 7">
    <name type="scientific">Eucalyptus globulus</name>
    <name type="common">Tasmanian blue gum</name>
    <dbReference type="NCBI Taxonomy" id="34317"/>
    <lineage>
        <taxon>Eukaryota</taxon>
        <taxon>Viridiplantae</taxon>
        <taxon>Streptophyta</taxon>
        <taxon>Embryophyta</taxon>
        <taxon>Tracheophyta</taxon>
        <taxon>Spermatophyta</taxon>
        <taxon>Magnoliopsida</taxon>
        <taxon>eudicotyledons</taxon>
        <taxon>Gunneridae</taxon>
        <taxon>Pentapetalae</taxon>
        <taxon>rosids</taxon>
        <taxon>malvids</taxon>
        <taxon>Myrtales</taxon>
        <taxon>Myrtaceae</taxon>
        <taxon>Myrtoideae</taxon>
        <taxon>Eucalypteae</taxon>
        <taxon>Eucalyptus</taxon>
    </lineage>
</organism>
<evidence type="ECO:0000313" key="7">
    <source>
        <dbReference type="Proteomes" id="UP001634007"/>
    </source>
</evidence>
<dbReference type="PANTHER" id="PTHR12329:SF40">
    <property type="entry name" value="BAG FAMILY MOLECULAR CHAPERONE REGULATOR 4"/>
    <property type="match status" value="1"/>
</dbReference>
<dbReference type="PROSITE" id="PS51035">
    <property type="entry name" value="BAG"/>
    <property type="match status" value="1"/>
</dbReference>
<feature type="coiled-coil region" evidence="2">
    <location>
        <begin position="145"/>
        <end position="172"/>
    </location>
</feature>
<dbReference type="Proteomes" id="UP001634007">
    <property type="component" value="Unassembled WGS sequence"/>
</dbReference>
<evidence type="ECO:0008006" key="8">
    <source>
        <dbReference type="Google" id="ProtNLM"/>
    </source>
</evidence>
<dbReference type="Pfam" id="PF02179">
    <property type="entry name" value="BAG"/>
    <property type="match status" value="1"/>
</dbReference>
<dbReference type="SUPFAM" id="SSF63491">
    <property type="entry name" value="BAG domain"/>
    <property type="match status" value="1"/>
</dbReference>
<keyword evidence="1" id="KW-0143">Chaperone</keyword>